<proteinExistence type="inferred from homology"/>
<dbReference type="GO" id="GO:0006401">
    <property type="term" value="P:RNA catabolic process"/>
    <property type="evidence" value="ECO:0007669"/>
    <property type="project" value="InterPro"/>
</dbReference>
<dbReference type="PANTHER" id="PTHR38039">
    <property type="entry name" value="TOXIN YOEB"/>
    <property type="match status" value="1"/>
</dbReference>
<evidence type="ECO:0000256" key="1">
    <source>
        <dbReference type="ARBA" id="ARBA00008172"/>
    </source>
</evidence>
<sequence length="94" mass="10876">MIFELFFTEKALKGIDRIKKSGNRKLLVKLEKLLDELEEHPYSGTGKPELLKNNYAGLWSRRLNLEHRLIYSIDAQKVTVTLISANGHYTESSR</sequence>
<dbReference type="SUPFAM" id="SSF143011">
    <property type="entry name" value="RelE-like"/>
    <property type="match status" value="1"/>
</dbReference>
<evidence type="ECO:0000313" key="7">
    <source>
        <dbReference type="EMBL" id="SDA96718.1"/>
    </source>
</evidence>
<comment type="similarity">
    <text evidence="1">Belongs to the YoeB family.</text>
</comment>
<dbReference type="EMBL" id="FMXE01000053">
    <property type="protein sequence ID" value="SDA96718.1"/>
    <property type="molecule type" value="Genomic_DNA"/>
</dbReference>
<dbReference type="InterPro" id="IPR007712">
    <property type="entry name" value="RelE/ParE_toxin"/>
</dbReference>
<dbReference type="PANTHER" id="PTHR38039:SF1">
    <property type="entry name" value="TOXIN YOEB"/>
    <property type="match status" value="1"/>
</dbReference>
<evidence type="ECO:0000313" key="8">
    <source>
        <dbReference type="Proteomes" id="UP000198756"/>
    </source>
</evidence>
<name>A0A1G5ZPE2_9BACT</name>
<accession>A0A1G5ZPE2</accession>
<keyword evidence="4" id="KW-0255">Endonuclease</keyword>
<keyword evidence="8" id="KW-1185">Reference proteome</keyword>
<dbReference type="AlphaFoldDB" id="A0A1G5ZPE2"/>
<protein>
    <recommendedName>
        <fullName evidence="6">Putative mRNA interferase YoeB</fullName>
    </recommendedName>
</protein>
<dbReference type="GO" id="GO:0016787">
    <property type="term" value="F:hydrolase activity"/>
    <property type="evidence" value="ECO:0007669"/>
    <property type="project" value="UniProtKB-KW"/>
</dbReference>
<dbReference type="Pfam" id="PF06769">
    <property type="entry name" value="YoeB_toxin"/>
    <property type="match status" value="1"/>
</dbReference>
<dbReference type="NCBIfam" id="TIGR02116">
    <property type="entry name" value="toxin_Txe_YoeB"/>
    <property type="match status" value="1"/>
</dbReference>
<dbReference type="InterPro" id="IPR035093">
    <property type="entry name" value="RelE/ParE_toxin_dom_sf"/>
</dbReference>
<dbReference type="NCBIfam" id="TIGR02385">
    <property type="entry name" value="RelE_StbE"/>
    <property type="match status" value="1"/>
</dbReference>
<keyword evidence="5" id="KW-0378">Hydrolase</keyword>
<reference evidence="8" key="1">
    <citation type="submission" date="2016-10" db="EMBL/GenBank/DDBJ databases">
        <authorList>
            <person name="Varghese N."/>
            <person name="Submissions S."/>
        </authorList>
    </citation>
    <scope>NUCLEOTIDE SEQUENCE [LARGE SCALE GENOMIC DNA]</scope>
    <source>
        <strain evidence="8">DSM 22703</strain>
    </source>
</reference>
<evidence type="ECO:0000256" key="4">
    <source>
        <dbReference type="ARBA" id="ARBA00022759"/>
    </source>
</evidence>
<keyword evidence="2" id="KW-1277">Toxin-antitoxin system</keyword>
<evidence type="ECO:0000256" key="6">
    <source>
        <dbReference type="ARBA" id="ARBA00030388"/>
    </source>
</evidence>
<gene>
    <name evidence="7" type="ORF">SAMN03080617_04276</name>
</gene>
<dbReference type="GO" id="GO:0045892">
    <property type="term" value="P:negative regulation of DNA-templated transcription"/>
    <property type="evidence" value="ECO:0007669"/>
    <property type="project" value="TreeGrafter"/>
</dbReference>
<evidence type="ECO:0000256" key="2">
    <source>
        <dbReference type="ARBA" id="ARBA00022649"/>
    </source>
</evidence>
<dbReference type="Proteomes" id="UP000198756">
    <property type="component" value="Unassembled WGS sequence"/>
</dbReference>
<dbReference type="STRING" id="279824.SAMN03080617_04276"/>
<keyword evidence="3" id="KW-0540">Nuclease</keyword>
<dbReference type="InterPro" id="IPR009614">
    <property type="entry name" value="YoeB_toxin"/>
</dbReference>
<organism evidence="7 8">
    <name type="scientific">Algoriphagus alkaliphilus</name>
    <dbReference type="NCBI Taxonomy" id="279824"/>
    <lineage>
        <taxon>Bacteria</taxon>
        <taxon>Pseudomonadati</taxon>
        <taxon>Bacteroidota</taxon>
        <taxon>Cytophagia</taxon>
        <taxon>Cytophagales</taxon>
        <taxon>Cyclobacteriaceae</taxon>
        <taxon>Algoriphagus</taxon>
    </lineage>
</organism>
<evidence type="ECO:0000256" key="3">
    <source>
        <dbReference type="ARBA" id="ARBA00022722"/>
    </source>
</evidence>
<dbReference type="GO" id="GO:0004519">
    <property type="term" value="F:endonuclease activity"/>
    <property type="evidence" value="ECO:0007669"/>
    <property type="project" value="UniProtKB-KW"/>
</dbReference>
<dbReference type="Gene3D" id="3.30.2310.20">
    <property type="entry name" value="RelE-like"/>
    <property type="match status" value="1"/>
</dbReference>
<evidence type="ECO:0000256" key="5">
    <source>
        <dbReference type="ARBA" id="ARBA00022801"/>
    </source>
</evidence>
<dbReference type="RefSeq" id="WP_175454315.1">
    <property type="nucleotide sequence ID" value="NZ_FMXE01000053.1"/>
</dbReference>